<dbReference type="Proteomes" id="UP000271087">
    <property type="component" value="Unassembled WGS sequence"/>
</dbReference>
<accession>A0A3P6U525</accession>
<organism evidence="1 2">
    <name type="scientific">Onchocerca ochengi</name>
    <name type="common">Filarial nematode worm</name>
    <dbReference type="NCBI Taxonomy" id="42157"/>
    <lineage>
        <taxon>Eukaryota</taxon>
        <taxon>Metazoa</taxon>
        <taxon>Ecdysozoa</taxon>
        <taxon>Nematoda</taxon>
        <taxon>Chromadorea</taxon>
        <taxon>Rhabditida</taxon>
        <taxon>Spirurina</taxon>
        <taxon>Spiruromorpha</taxon>
        <taxon>Filarioidea</taxon>
        <taxon>Onchocercidae</taxon>
        <taxon>Onchocerca</taxon>
    </lineage>
</organism>
<name>A0A3P6U525_ONCOC</name>
<keyword evidence="2" id="KW-1185">Reference proteome</keyword>
<evidence type="ECO:0000313" key="1">
    <source>
        <dbReference type="EMBL" id="VDK86270.1"/>
    </source>
</evidence>
<dbReference type="AlphaFoldDB" id="A0A3P6U525"/>
<reference evidence="1 2" key="1">
    <citation type="submission" date="2018-08" db="EMBL/GenBank/DDBJ databases">
        <authorList>
            <person name="Laetsch R D."/>
            <person name="Stevens L."/>
            <person name="Kumar S."/>
            <person name="Blaxter L. M."/>
        </authorList>
    </citation>
    <scope>NUCLEOTIDE SEQUENCE [LARGE SCALE GENOMIC DNA]</scope>
</reference>
<proteinExistence type="predicted"/>
<feature type="non-terminal residue" evidence="1">
    <location>
        <position position="280"/>
    </location>
</feature>
<dbReference type="EMBL" id="UYRW01002669">
    <property type="protein sequence ID" value="VDK86270.1"/>
    <property type="molecule type" value="Genomic_DNA"/>
</dbReference>
<protein>
    <submittedName>
        <fullName evidence="1">Uncharacterized protein</fullName>
    </submittedName>
</protein>
<dbReference type="OrthoDB" id="5865875at2759"/>
<evidence type="ECO:0000313" key="2">
    <source>
        <dbReference type="Proteomes" id="UP000271087"/>
    </source>
</evidence>
<gene>
    <name evidence="1" type="ORF">NOO_LOCUS7457</name>
</gene>
<sequence length="280" mass="32354">MSTKSLSSNEENPELSPICNTERVSFKYAWTTKILMRQLNDNESVILHVSPKFATVHQQIAFQWSLKMRGTTFLNDREQAEETEVSEDEAECEPNYIALSLYFNDGPAPVIDDLQTVTKLLQDKKISTESNDNYIVAETRKLSVIRGKETELTTVQRFYFSDYIKENVGQVIRLEITLNFLLKLFDPTTYLNTLTPTPITSFLTANYRARASSKVFRRPRKNKLLAEMEDSLRRRLSLKQQVDFEEIFNRIMDDKKEPCDKLDPIVDLKKCEGRKDGSAA</sequence>